<protein>
    <submittedName>
        <fullName evidence="2">Uncharacterized protein</fullName>
    </submittedName>
</protein>
<dbReference type="Gramene" id="OQU81237">
    <property type="protein sequence ID" value="OQU81237"/>
    <property type="gene ID" value="SORBI_3006G032033"/>
</dbReference>
<evidence type="ECO:0000313" key="2">
    <source>
        <dbReference type="EMBL" id="OQU81237.1"/>
    </source>
</evidence>
<reference evidence="2 3" key="1">
    <citation type="journal article" date="2009" name="Nature">
        <title>The Sorghum bicolor genome and the diversification of grasses.</title>
        <authorList>
            <person name="Paterson A.H."/>
            <person name="Bowers J.E."/>
            <person name="Bruggmann R."/>
            <person name="Dubchak I."/>
            <person name="Grimwood J."/>
            <person name="Gundlach H."/>
            <person name="Haberer G."/>
            <person name="Hellsten U."/>
            <person name="Mitros T."/>
            <person name="Poliakov A."/>
            <person name="Schmutz J."/>
            <person name="Spannagl M."/>
            <person name="Tang H."/>
            <person name="Wang X."/>
            <person name="Wicker T."/>
            <person name="Bharti A.K."/>
            <person name="Chapman J."/>
            <person name="Feltus F.A."/>
            <person name="Gowik U."/>
            <person name="Grigoriev I.V."/>
            <person name="Lyons E."/>
            <person name="Maher C.A."/>
            <person name="Martis M."/>
            <person name="Narechania A."/>
            <person name="Otillar R.P."/>
            <person name="Penning B.W."/>
            <person name="Salamov A.A."/>
            <person name="Wang Y."/>
            <person name="Zhang L."/>
            <person name="Carpita N.C."/>
            <person name="Freeling M."/>
            <person name="Gingle A.R."/>
            <person name="Hash C.T."/>
            <person name="Keller B."/>
            <person name="Klein P."/>
            <person name="Kresovich S."/>
            <person name="McCann M.C."/>
            <person name="Ming R."/>
            <person name="Peterson D.G."/>
            <person name="Mehboob-ur-Rahman"/>
            <person name="Ware D."/>
            <person name="Westhoff P."/>
            <person name="Mayer K.F."/>
            <person name="Messing J."/>
            <person name="Rokhsar D.S."/>
        </authorList>
    </citation>
    <scope>NUCLEOTIDE SEQUENCE [LARGE SCALE GENOMIC DNA]</scope>
    <source>
        <strain evidence="3">cv. BTx623</strain>
    </source>
</reference>
<sequence length="105" mass="11167">MATGGSSSGGGGGKNWRQRVASVVKPGKNKNPALEAPAPVRIDVTDPNVERPEFIPMEGPHYLHREGDNTRLPELTGTRTFRDIIRTTAGQSSSSAPPPPPKANQ</sequence>
<name>A0A1Z5RC08_SORBI</name>
<organism evidence="2 3">
    <name type="scientific">Sorghum bicolor</name>
    <name type="common">Sorghum</name>
    <name type="synonym">Sorghum vulgare</name>
    <dbReference type="NCBI Taxonomy" id="4558"/>
    <lineage>
        <taxon>Eukaryota</taxon>
        <taxon>Viridiplantae</taxon>
        <taxon>Streptophyta</taxon>
        <taxon>Embryophyta</taxon>
        <taxon>Tracheophyta</taxon>
        <taxon>Spermatophyta</taxon>
        <taxon>Magnoliopsida</taxon>
        <taxon>Liliopsida</taxon>
        <taxon>Poales</taxon>
        <taxon>Poaceae</taxon>
        <taxon>PACMAD clade</taxon>
        <taxon>Panicoideae</taxon>
        <taxon>Andropogonodae</taxon>
        <taxon>Andropogoneae</taxon>
        <taxon>Sorghinae</taxon>
        <taxon>Sorghum</taxon>
    </lineage>
</organism>
<feature type="compositionally biased region" description="Pro residues" evidence="1">
    <location>
        <begin position="96"/>
        <end position="105"/>
    </location>
</feature>
<evidence type="ECO:0000256" key="1">
    <source>
        <dbReference type="SAM" id="MobiDB-lite"/>
    </source>
</evidence>
<evidence type="ECO:0000313" key="3">
    <source>
        <dbReference type="Proteomes" id="UP000000768"/>
    </source>
</evidence>
<proteinExistence type="predicted"/>
<dbReference type="InParanoid" id="A0A1Z5RC08"/>
<gene>
    <name evidence="2" type="ORF">SORBI_3006G032033</name>
</gene>
<dbReference type="EMBL" id="CM000765">
    <property type="protein sequence ID" value="OQU81237.1"/>
    <property type="molecule type" value="Genomic_DNA"/>
</dbReference>
<feature type="region of interest" description="Disordered" evidence="1">
    <location>
        <begin position="86"/>
        <end position="105"/>
    </location>
</feature>
<keyword evidence="3" id="KW-1185">Reference proteome</keyword>
<accession>A0A1Z5RC08</accession>
<reference evidence="3" key="2">
    <citation type="journal article" date="2018" name="Plant J.">
        <title>The Sorghum bicolor reference genome: improved assembly, gene annotations, a transcriptome atlas, and signatures of genome organization.</title>
        <authorList>
            <person name="McCormick R.F."/>
            <person name="Truong S.K."/>
            <person name="Sreedasyam A."/>
            <person name="Jenkins J."/>
            <person name="Shu S."/>
            <person name="Sims D."/>
            <person name="Kennedy M."/>
            <person name="Amirebrahimi M."/>
            <person name="Weers B.D."/>
            <person name="McKinley B."/>
            <person name="Mattison A."/>
            <person name="Morishige D.T."/>
            <person name="Grimwood J."/>
            <person name="Schmutz J."/>
            <person name="Mullet J.E."/>
        </authorList>
    </citation>
    <scope>NUCLEOTIDE SEQUENCE [LARGE SCALE GENOMIC DNA]</scope>
    <source>
        <strain evidence="3">cv. BTx623</strain>
    </source>
</reference>
<dbReference type="Proteomes" id="UP000000768">
    <property type="component" value="Chromosome 6"/>
</dbReference>
<dbReference type="AlphaFoldDB" id="A0A1Z5RC08"/>